<evidence type="ECO:0000256" key="8">
    <source>
        <dbReference type="RuleBase" id="RU363032"/>
    </source>
</evidence>
<keyword evidence="4" id="KW-1003">Cell membrane</keyword>
<feature type="transmembrane region" description="Helical" evidence="8">
    <location>
        <begin position="126"/>
        <end position="150"/>
    </location>
</feature>
<dbReference type="EMBL" id="CP011502">
    <property type="protein sequence ID" value="ALX03828.1"/>
    <property type="molecule type" value="Genomic_DNA"/>
</dbReference>
<evidence type="ECO:0000259" key="9">
    <source>
        <dbReference type="PROSITE" id="PS50928"/>
    </source>
</evidence>
<evidence type="ECO:0000256" key="5">
    <source>
        <dbReference type="ARBA" id="ARBA00022692"/>
    </source>
</evidence>
<feature type="domain" description="ABC transmembrane type-1" evidence="9">
    <location>
        <begin position="65"/>
        <end position="255"/>
    </location>
</feature>
<dbReference type="GO" id="GO:0055085">
    <property type="term" value="P:transmembrane transport"/>
    <property type="evidence" value="ECO:0007669"/>
    <property type="project" value="InterPro"/>
</dbReference>
<reference evidence="10 11" key="1">
    <citation type="journal article" date="1991" name="Int. J. Syst. Bacteriol.">
        <title>Description of the erythromycin-producing bacterium Arthrobacter sp. strain NRRL B-3381 as Aeromicrobium erythreum gen. nov., sp. nov.</title>
        <authorList>
            <person name="Miller E.S."/>
            <person name="Woese C.R."/>
            <person name="Brenner S."/>
        </authorList>
    </citation>
    <scope>NUCLEOTIDE SEQUENCE [LARGE SCALE GENOMIC DNA]</scope>
    <source>
        <strain evidence="10 11">AR18</strain>
    </source>
</reference>
<dbReference type="AlphaFoldDB" id="A0A0U4B7I5"/>
<dbReference type="RefSeq" id="WP_067854680.1">
    <property type="nucleotide sequence ID" value="NZ_CP011502.1"/>
</dbReference>
<feature type="transmembrane region" description="Helical" evidence="8">
    <location>
        <begin position="101"/>
        <end position="120"/>
    </location>
</feature>
<comment type="subcellular location">
    <subcellularLocation>
        <location evidence="1 8">Cell membrane</location>
        <topology evidence="1 8">Multi-pass membrane protein</topology>
    </subcellularLocation>
</comment>
<keyword evidence="6 8" id="KW-1133">Transmembrane helix</keyword>
<dbReference type="CDD" id="cd06261">
    <property type="entry name" value="TM_PBP2"/>
    <property type="match status" value="1"/>
</dbReference>
<dbReference type="Gene3D" id="1.10.3720.10">
    <property type="entry name" value="MetI-like"/>
    <property type="match status" value="1"/>
</dbReference>
<evidence type="ECO:0000256" key="7">
    <source>
        <dbReference type="ARBA" id="ARBA00023136"/>
    </source>
</evidence>
<comment type="similarity">
    <text evidence="2">Belongs to the binding-protein-dependent transport system permease family. CysTW subfamily.</text>
</comment>
<organism evidence="10 11">
    <name type="scientific">Aeromicrobium erythreum</name>
    <dbReference type="NCBI Taxonomy" id="2041"/>
    <lineage>
        <taxon>Bacteria</taxon>
        <taxon>Bacillati</taxon>
        <taxon>Actinomycetota</taxon>
        <taxon>Actinomycetes</taxon>
        <taxon>Propionibacteriales</taxon>
        <taxon>Nocardioidaceae</taxon>
        <taxon>Aeromicrobium</taxon>
    </lineage>
</organism>
<dbReference type="Proteomes" id="UP000067689">
    <property type="component" value="Chromosome"/>
</dbReference>
<dbReference type="PANTHER" id="PTHR43848:SF2">
    <property type="entry name" value="PUTRESCINE TRANSPORT SYSTEM PERMEASE PROTEIN POTI"/>
    <property type="match status" value="1"/>
</dbReference>
<accession>A0A0U4B7I5</accession>
<dbReference type="Pfam" id="PF00528">
    <property type="entry name" value="BPD_transp_1"/>
    <property type="match status" value="1"/>
</dbReference>
<name>A0A0U4B7I5_9ACTN</name>
<dbReference type="PROSITE" id="PS50928">
    <property type="entry name" value="ABC_TM1"/>
    <property type="match status" value="1"/>
</dbReference>
<feature type="transmembrane region" description="Helical" evidence="8">
    <location>
        <begin position="234"/>
        <end position="254"/>
    </location>
</feature>
<dbReference type="PATRIC" id="fig|2041.4.peg.725"/>
<protein>
    <submittedName>
        <fullName evidence="10">Spermidine/putrescine ABC transporter permease</fullName>
    </submittedName>
</protein>
<dbReference type="InterPro" id="IPR035906">
    <property type="entry name" value="MetI-like_sf"/>
</dbReference>
<feature type="transmembrane region" description="Helical" evidence="8">
    <location>
        <begin position="71"/>
        <end position="89"/>
    </location>
</feature>
<dbReference type="GO" id="GO:0005886">
    <property type="term" value="C:plasma membrane"/>
    <property type="evidence" value="ECO:0007669"/>
    <property type="project" value="UniProtKB-SubCell"/>
</dbReference>
<evidence type="ECO:0000256" key="3">
    <source>
        <dbReference type="ARBA" id="ARBA00022448"/>
    </source>
</evidence>
<evidence type="ECO:0000313" key="11">
    <source>
        <dbReference type="Proteomes" id="UP000067689"/>
    </source>
</evidence>
<evidence type="ECO:0000256" key="2">
    <source>
        <dbReference type="ARBA" id="ARBA00007069"/>
    </source>
</evidence>
<evidence type="ECO:0000256" key="6">
    <source>
        <dbReference type="ARBA" id="ARBA00022989"/>
    </source>
</evidence>
<dbReference type="STRING" id="2041.AERYTH_03465"/>
<dbReference type="KEGG" id="aer:AERYTH_03465"/>
<keyword evidence="7 8" id="KW-0472">Membrane</keyword>
<keyword evidence="3 8" id="KW-0813">Transport</keyword>
<proteinExistence type="inferred from homology"/>
<evidence type="ECO:0000256" key="4">
    <source>
        <dbReference type="ARBA" id="ARBA00022475"/>
    </source>
</evidence>
<dbReference type="PANTHER" id="PTHR43848">
    <property type="entry name" value="PUTRESCINE TRANSPORT SYSTEM PERMEASE PROTEIN POTI"/>
    <property type="match status" value="1"/>
</dbReference>
<gene>
    <name evidence="10" type="ORF">AERYTH_03465</name>
</gene>
<dbReference type="InterPro" id="IPR000515">
    <property type="entry name" value="MetI-like"/>
</dbReference>
<evidence type="ECO:0000313" key="10">
    <source>
        <dbReference type="EMBL" id="ALX03828.1"/>
    </source>
</evidence>
<evidence type="ECO:0000256" key="1">
    <source>
        <dbReference type="ARBA" id="ARBA00004651"/>
    </source>
</evidence>
<feature type="transmembrane region" description="Helical" evidence="8">
    <location>
        <begin position="190"/>
        <end position="214"/>
    </location>
</feature>
<keyword evidence="5 8" id="KW-0812">Transmembrane</keyword>
<dbReference type="SUPFAM" id="SSF161098">
    <property type="entry name" value="MetI-like"/>
    <property type="match status" value="1"/>
</dbReference>
<dbReference type="InterPro" id="IPR051789">
    <property type="entry name" value="Bact_Polyamine_Transport"/>
</dbReference>
<sequence length="266" mass="28360">MTLSPTSRRALLAVTALVLVLMYAPLLVVVANSFNPDPSMTWPPDGFTTEWWVRAFHSAGARDAVLTSVEVALASTAVALVLGTLMAFALQRFRFFGRNTVNLLVILPIALPGIVTGVALNNAFRGILAIELGVATLVVAHATFCIVTVFNNVVARLRRMGGNLEEASADLGAGLWTTFRLVTFPQLRSALLAGGLLAFALSFDEIIVTTFTAGPGTTTLPIWILNNLFRPNQAPVVAVVAVVLIVVSVVPIWIAQRIAGEAETVR</sequence>
<keyword evidence="11" id="KW-1185">Reference proteome</keyword>